<accession>A0A410DT22</accession>
<dbReference type="Pfam" id="PF20026">
    <property type="entry name" value="DUF6434"/>
    <property type="match status" value="1"/>
</dbReference>
<evidence type="ECO:0000259" key="1">
    <source>
        <dbReference type="PROSITE" id="PS50800"/>
    </source>
</evidence>
<dbReference type="EMBL" id="CP025746">
    <property type="protein sequence ID" value="QAA32264.1"/>
    <property type="molecule type" value="Genomic_DNA"/>
</dbReference>
<dbReference type="AlphaFoldDB" id="A0A410DT22"/>
<keyword evidence="3" id="KW-1185">Reference proteome</keyword>
<protein>
    <recommendedName>
        <fullName evidence="1">SAP domain-containing protein</fullName>
    </recommendedName>
</protein>
<dbReference type="PROSITE" id="PS50800">
    <property type="entry name" value="SAP"/>
    <property type="match status" value="1"/>
</dbReference>
<dbReference type="RefSeq" id="WP_128213053.1">
    <property type="nucleotide sequence ID" value="NZ_CP025746.1"/>
</dbReference>
<dbReference type="InterPro" id="IPR003034">
    <property type="entry name" value="SAP_dom"/>
</dbReference>
<evidence type="ECO:0000313" key="2">
    <source>
        <dbReference type="EMBL" id="QAA32264.1"/>
    </source>
</evidence>
<organism evidence="2 3">
    <name type="scientific">Clostridium manihotivorum</name>
    <dbReference type="NCBI Taxonomy" id="2320868"/>
    <lineage>
        <taxon>Bacteria</taxon>
        <taxon>Bacillati</taxon>
        <taxon>Bacillota</taxon>
        <taxon>Clostridia</taxon>
        <taxon>Eubacteriales</taxon>
        <taxon>Clostridiaceae</taxon>
        <taxon>Clostridium</taxon>
    </lineage>
</organism>
<sequence length="195" mass="22896">MSERPVLSKELKPDTFLQYYYLKEELVSFCKENGLSATGGKQDITKRIEHFLRTGEKLVSRIVKRKNADLNYHKLALDNTIEENFVCSEKHRVFFKSVIGNNFSFNVTFQKYLKSSAGKTYSDAVKEWYKIQEDKKKNKGNSPIDNQFEYNTYIRDFFKNNGDKTLKDAIKCWKFKKGLAGHNKYEKQDLSVLEK</sequence>
<dbReference type="Proteomes" id="UP000286268">
    <property type="component" value="Chromosome"/>
</dbReference>
<feature type="domain" description="SAP" evidence="1">
    <location>
        <begin position="18"/>
        <end position="52"/>
    </location>
</feature>
<dbReference type="OrthoDB" id="9778090at2"/>
<dbReference type="KEGG" id="cmah:C1I91_11780"/>
<dbReference type="InterPro" id="IPR045492">
    <property type="entry name" value="DUF6434"/>
</dbReference>
<proteinExistence type="predicted"/>
<gene>
    <name evidence="2" type="ORF">C1I91_11780</name>
</gene>
<reference evidence="2 3" key="1">
    <citation type="submission" date="2018-01" db="EMBL/GenBank/DDBJ databases">
        <title>Genome Sequencing and Assembly of Anaerobacter polyendosporus strain CT4.</title>
        <authorList>
            <person name="Tachaapaikoon C."/>
            <person name="Sutheeworapong S."/>
            <person name="Jenjaroenpun P."/>
            <person name="Wongsurawat T."/>
            <person name="Nookeaw I."/>
            <person name="Cheawchanlertfa P."/>
            <person name="Kosugi A."/>
            <person name="Cheevadhanarak S."/>
            <person name="Ratanakhanokchai K."/>
        </authorList>
    </citation>
    <scope>NUCLEOTIDE SEQUENCE [LARGE SCALE GENOMIC DNA]</scope>
    <source>
        <strain evidence="2 3">CT4</strain>
    </source>
</reference>
<name>A0A410DT22_9CLOT</name>
<dbReference type="Pfam" id="PF18953">
    <property type="entry name" value="SAP_new25"/>
    <property type="match status" value="1"/>
</dbReference>
<evidence type="ECO:0000313" key="3">
    <source>
        <dbReference type="Proteomes" id="UP000286268"/>
    </source>
</evidence>